<dbReference type="OrthoDB" id="2086224at2"/>
<keyword evidence="4" id="KW-1185">Reference proteome</keyword>
<dbReference type="AlphaFoldDB" id="A0A1H9A6E5"/>
<dbReference type="Proteomes" id="UP000199647">
    <property type="component" value="Unassembled WGS sequence"/>
</dbReference>
<dbReference type="STRING" id="1855383.SAMN05216548_101341"/>
<dbReference type="ESTHER" id="9hyph-a0a1h9a6e5">
    <property type="family name" value="Zearalenone-hydrolase-fam2"/>
</dbReference>
<protein>
    <submittedName>
        <fullName evidence="3">Pimeloyl-ACP methyl ester carboxylesterase</fullName>
    </submittedName>
</protein>
<sequence>MTDNRSQFPQQLRHRERHPKARWKRRGIVGGLFLGLAALATTAAIAGPLAAVGAYVDPYHAKVQAAGYVQKSVRVNRITLSYVEGPDNGPPLVLLHAQLLDWFSYSRVLPELAKSFHVYDIDYPGHGQTITPADYPMTANQIGADLGDFIEKHIGRPVFVTGNSSGGLLATWLAAHRPKLIKAALLEDPPLFSAEYPRIKQTIADRAFRTSYAAATQDHPDDFLLYWTHGNAPFFRKNIGPGTPFILTQAVKAYRRANPGKPVEIGVVKNDTVRMLLRGLDRYDPRFGAAFYDGTWNKGFDHAEALKTITCPVLLMQANTSQLPDGTLNGAMSKEEADRAMSLLHKGKYLKVDATHVVNLDKPVEFTNALESFFLGR</sequence>
<dbReference type="PANTHER" id="PTHR46438">
    <property type="entry name" value="ALPHA/BETA-HYDROLASES SUPERFAMILY PROTEIN"/>
    <property type="match status" value="1"/>
</dbReference>
<feature type="region of interest" description="Disordered" evidence="1">
    <location>
        <begin position="1"/>
        <end position="20"/>
    </location>
</feature>
<dbReference type="Pfam" id="PF12697">
    <property type="entry name" value="Abhydrolase_6"/>
    <property type="match status" value="1"/>
</dbReference>
<dbReference type="InterPro" id="IPR000073">
    <property type="entry name" value="AB_hydrolase_1"/>
</dbReference>
<dbReference type="EMBL" id="FOFG01000001">
    <property type="protein sequence ID" value="SEP72312.1"/>
    <property type="molecule type" value="Genomic_DNA"/>
</dbReference>
<proteinExistence type="predicted"/>
<accession>A0A1H9A6E5</accession>
<name>A0A1H9A6E5_9HYPH</name>
<organism evidence="3 4">
    <name type="scientific">Faunimonas pinastri</name>
    <dbReference type="NCBI Taxonomy" id="1855383"/>
    <lineage>
        <taxon>Bacteria</taxon>
        <taxon>Pseudomonadati</taxon>
        <taxon>Pseudomonadota</taxon>
        <taxon>Alphaproteobacteria</taxon>
        <taxon>Hyphomicrobiales</taxon>
        <taxon>Afifellaceae</taxon>
        <taxon>Faunimonas</taxon>
    </lineage>
</organism>
<dbReference type="InterPro" id="IPR029058">
    <property type="entry name" value="AB_hydrolase_fold"/>
</dbReference>
<gene>
    <name evidence="3" type="ORF">SAMN05216548_101341</name>
</gene>
<evidence type="ECO:0000259" key="2">
    <source>
        <dbReference type="Pfam" id="PF12697"/>
    </source>
</evidence>
<evidence type="ECO:0000313" key="3">
    <source>
        <dbReference type="EMBL" id="SEP72312.1"/>
    </source>
</evidence>
<reference evidence="3 4" key="1">
    <citation type="submission" date="2016-10" db="EMBL/GenBank/DDBJ databases">
        <authorList>
            <person name="de Groot N.N."/>
        </authorList>
    </citation>
    <scope>NUCLEOTIDE SEQUENCE [LARGE SCALE GENOMIC DNA]</scope>
    <source>
        <strain evidence="3 4">A52C2</strain>
    </source>
</reference>
<dbReference type="Gene3D" id="3.40.50.1820">
    <property type="entry name" value="alpha/beta hydrolase"/>
    <property type="match status" value="1"/>
</dbReference>
<evidence type="ECO:0000256" key="1">
    <source>
        <dbReference type="SAM" id="MobiDB-lite"/>
    </source>
</evidence>
<feature type="compositionally biased region" description="Polar residues" evidence="1">
    <location>
        <begin position="1"/>
        <end position="10"/>
    </location>
</feature>
<feature type="domain" description="AB hydrolase-1" evidence="2">
    <location>
        <begin position="92"/>
        <end position="366"/>
    </location>
</feature>
<evidence type="ECO:0000313" key="4">
    <source>
        <dbReference type="Proteomes" id="UP000199647"/>
    </source>
</evidence>
<dbReference type="PANTHER" id="PTHR46438:SF2">
    <property type="entry name" value="ALPHA_BETA-HYDROLASES SUPERFAMILY PROTEIN"/>
    <property type="match status" value="1"/>
</dbReference>
<dbReference type="SUPFAM" id="SSF53474">
    <property type="entry name" value="alpha/beta-Hydrolases"/>
    <property type="match status" value="1"/>
</dbReference>